<dbReference type="EMBL" id="JAZDRO010000002">
    <property type="protein sequence ID" value="MEE2566436.1"/>
    <property type="molecule type" value="Genomic_DNA"/>
</dbReference>
<evidence type="ECO:0000313" key="1">
    <source>
        <dbReference type="EMBL" id="MEE2566436.1"/>
    </source>
</evidence>
<dbReference type="Proteomes" id="UP001310692">
    <property type="component" value="Unassembled WGS sequence"/>
</dbReference>
<sequence>MIVSKYVYPDLDGVLSAERELRAALGQIAASTQECIFINVLHEPEQALVVRSESEATRQLVNDALACVEAESA</sequence>
<name>A0ABU7LY11_9PROT</name>
<organism evidence="1 2">
    <name type="scientific">Hyphobacterium marinum</name>
    <dbReference type="NCBI Taxonomy" id="3116574"/>
    <lineage>
        <taxon>Bacteria</taxon>
        <taxon>Pseudomonadati</taxon>
        <taxon>Pseudomonadota</taxon>
        <taxon>Alphaproteobacteria</taxon>
        <taxon>Maricaulales</taxon>
        <taxon>Maricaulaceae</taxon>
        <taxon>Hyphobacterium</taxon>
    </lineage>
</organism>
<gene>
    <name evidence="1" type="ORF">V0U35_07055</name>
</gene>
<comment type="caution">
    <text evidence="1">The sequence shown here is derived from an EMBL/GenBank/DDBJ whole genome shotgun (WGS) entry which is preliminary data.</text>
</comment>
<protein>
    <submittedName>
        <fullName evidence="1">Uncharacterized protein</fullName>
    </submittedName>
</protein>
<proteinExistence type="predicted"/>
<reference evidence="1 2" key="1">
    <citation type="submission" date="2024-01" db="EMBL/GenBank/DDBJ databases">
        <title>Hyphobacterium bacterium isolated from marine sediment.</title>
        <authorList>
            <person name="Zhao S."/>
        </authorList>
    </citation>
    <scope>NUCLEOTIDE SEQUENCE [LARGE SCALE GENOMIC DNA]</scope>
    <source>
        <strain evidence="1 2">Y60-23</strain>
    </source>
</reference>
<accession>A0ABU7LY11</accession>
<dbReference type="RefSeq" id="WP_330195977.1">
    <property type="nucleotide sequence ID" value="NZ_JAZDRO010000002.1"/>
</dbReference>
<evidence type="ECO:0000313" key="2">
    <source>
        <dbReference type="Proteomes" id="UP001310692"/>
    </source>
</evidence>
<keyword evidence="2" id="KW-1185">Reference proteome</keyword>